<protein>
    <recommendedName>
        <fullName evidence="4">ABC transporter substrate-binding protein</fullName>
    </recommendedName>
</protein>
<evidence type="ECO:0000313" key="2">
    <source>
        <dbReference type="EMBL" id="AQS53394.1"/>
    </source>
</evidence>
<reference evidence="2 3" key="1">
    <citation type="journal article" date="2014" name="Int. J. Syst. Evol. Microbiol.">
        <title>Jeotgalibaca dankookensis gen. nov., sp. nov., a member of the family Carnobacteriaceae, isolated from seujeot (Korean traditional food).</title>
        <authorList>
            <person name="Lee D.G."/>
            <person name="Trujillo M.E."/>
            <person name="Kang H."/>
            <person name="Ahn T.Y."/>
        </authorList>
    </citation>
    <scope>NUCLEOTIDE SEQUENCE [LARGE SCALE GENOMIC DNA]</scope>
    <source>
        <strain evidence="2 3">EX-07</strain>
    </source>
</reference>
<dbReference type="RefSeq" id="WP_062470162.1">
    <property type="nucleotide sequence ID" value="NZ_BBYN01000018.1"/>
</dbReference>
<proteinExistence type="predicted"/>
<keyword evidence="1" id="KW-0732">Signal</keyword>
<dbReference type="OrthoDB" id="9763054at2"/>
<dbReference type="EMBL" id="CP019728">
    <property type="protein sequence ID" value="AQS53394.1"/>
    <property type="molecule type" value="Genomic_DNA"/>
</dbReference>
<dbReference type="KEGG" id="jda:BW727_101024"/>
<evidence type="ECO:0000256" key="1">
    <source>
        <dbReference type="SAM" id="SignalP"/>
    </source>
</evidence>
<dbReference type="STRING" id="708126.BW727_101024"/>
<dbReference type="PANTHER" id="PTHR43649">
    <property type="entry name" value="ARABINOSE-BINDING PROTEIN-RELATED"/>
    <property type="match status" value="1"/>
</dbReference>
<dbReference type="Pfam" id="PF13416">
    <property type="entry name" value="SBP_bac_8"/>
    <property type="match status" value="1"/>
</dbReference>
<evidence type="ECO:0000313" key="3">
    <source>
        <dbReference type="Proteomes" id="UP000188993"/>
    </source>
</evidence>
<sequence length="453" mass="50544">MNKKFLTLLTTVGAMTLLAACAGDAENETVGSGETASTADGSVYYLNFKPEIADKIEELAAQYTDETGVEVKMVTAAGGTYEQTLKSEIAKSAPPTVFFINGPIGYENWKDYTMDLSDTEVYDWLTDKELAITGEDDGVYGVPVTVEGYGIIYNEAIMEDYFASDNKTTDYNSMEEINNFEALKEVTEDMTTLKDELGIQGVFSSTSLASGEQWRWQTHLANMPIHYEYQDKDVKALDDLEFTYSDEFQNIFDLYLNNSTTEPNLLGSKTTTDSMTEFALGQSAMVQNGNWGWGQIEGTEGNVVNEEDVKFMPIYTGVEGEEDQGLAVGTENFLAINNKADEADIQASLDFVEWMYNSDEGKDYVVNEFGFIPTFSTFGDDEYPEDPLAQDILSYMADDSKTNIPWTFTTFPSETFKNDFGNALLMYAQGQTSWEEVKDTMVESWAREASFAQ</sequence>
<organism evidence="2 3">
    <name type="scientific">Jeotgalibaca dankookensis</name>
    <dbReference type="NCBI Taxonomy" id="708126"/>
    <lineage>
        <taxon>Bacteria</taxon>
        <taxon>Bacillati</taxon>
        <taxon>Bacillota</taxon>
        <taxon>Bacilli</taxon>
        <taxon>Lactobacillales</taxon>
        <taxon>Carnobacteriaceae</taxon>
        <taxon>Jeotgalibaca</taxon>
    </lineage>
</organism>
<feature type="chain" id="PRO_5038444374" description="ABC transporter substrate-binding protein" evidence="1">
    <location>
        <begin position="20"/>
        <end position="453"/>
    </location>
</feature>
<dbReference type="SUPFAM" id="SSF53850">
    <property type="entry name" value="Periplasmic binding protein-like II"/>
    <property type="match status" value="1"/>
</dbReference>
<keyword evidence="3" id="KW-1185">Reference proteome</keyword>
<accession>A0A1S6IP99</accession>
<dbReference type="InterPro" id="IPR006059">
    <property type="entry name" value="SBP"/>
</dbReference>
<dbReference type="Gene3D" id="3.40.190.10">
    <property type="entry name" value="Periplasmic binding protein-like II"/>
    <property type="match status" value="2"/>
</dbReference>
<feature type="signal peptide" evidence="1">
    <location>
        <begin position="1"/>
        <end position="19"/>
    </location>
</feature>
<dbReference type="AlphaFoldDB" id="A0A1S6IP99"/>
<dbReference type="InterPro" id="IPR050490">
    <property type="entry name" value="Bact_solute-bd_prot1"/>
</dbReference>
<gene>
    <name evidence="2" type="ORF">BW727_101024</name>
</gene>
<dbReference type="PROSITE" id="PS51257">
    <property type="entry name" value="PROKAR_LIPOPROTEIN"/>
    <property type="match status" value="1"/>
</dbReference>
<name>A0A1S6IP99_9LACT</name>
<dbReference type="Proteomes" id="UP000188993">
    <property type="component" value="Chromosome"/>
</dbReference>
<evidence type="ECO:0008006" key="4">
    <source>
        <dbReference type="Google" id="ProtNLM"/>
    </source>
</evidence>